<dbReference type="Pfam" id="PF21880">
    <property type="entry name" value="DUF6916"/>
    <property type="match status" value="1"/>
</dbReference>
<organism evidence="2 3">
    <name type="scientific">Dyella tabacisoli</name>
    <dbReference type="NCBI Taxonomy" id="2282381"/>
    <lineage>
        <taxon>Bacteria</taxon>
        <taxon>Pseudomonadati</taxon>
        <taxon>Pseudomonadota</taxon>
        <taxon>Gammaproteobacteria</taxon>
        <taxon>Lysobacterales</taxon>
        <taxon>Rhodanobacteraceae</taxon>
        <taxon>Dyella</taxon>
    </lineage>
</organism>
<keyword evidence="3" id="KW-1185">Reference proteome</keyword>
<dbReference type="AlphaFoldDB" id="A0A369ULW5"/>
<protein>
    <recommendedName>
        <fullName evidence="1">DUF6916 domain-containing protein</fullName>
    </recommendedName>
</protein>
<dbReference type="InterPro" id="IPR054209">
    <property type="entry name" value="DUF6916"/>
</dbReference>
<dbReference type="OrthoDB" id="8926597at2"/>
<accession>A0A369ULW5</accession>
<reference evidence="2 3" key="1">
    <citation type="submission" date="2018-07" db="EMBL/GenBank/DDBJ databases">
        <title>Dyella tabacisoli L4-6T, whole genome shotgun sequence.</title>
        <authorList>
            <person name="Zhou X.-K."/>
            <person name="Li W.-J."/>
            <person name="Duan Y.-Q."/>
        </authorList>
    </citation>
    <scope>NUCLEOTIDE SEQUENCE [LARGE SCALE GENOMIC DNA]</scope>
    <source>
        <strain evidence="2 3">L4-6</strain>
    </source>
</reference>
<evidence type="ECO:0000313" key="2">
    <source>
        <dbReference type="EMBL" id="RDD81075.1"/>
    </source>
</evidence>
<dbReference type="EMBL" id="QQAH01000012">
    <property type="protein sequence ID" value="RDD81075.1"/>
    <property type="molecule type" value="Genomic_DNA"/>
</dbReference>
<evidence type="ECO:0000313" key="3">
    <source>
        <dbReference type="Proteomes" id="UP000253782"/>
    </source>
</evidence>
<sequence>MQFFALEHFAGHLNETFTVALDSEGRAPFVLVEARPLAVTGRAIPGMVRSPFSLLFRNESAILLPQKIYQMTHAALGEFGIFLVPIARDRDGFIYQAVYN</sequence>
<dbReference type="RefSeq" id="WP_114846146.1">
    <property type="nucleotide sequence ID" value="NZ_JBHSPE010000008.1"/>
</dbReference>
<gene>
    <name evidence="2" type="ORF">DVJ77_14045</name>
</gene>
<feature type="domain" description="DUF6916" evidence="1">
    <location>
        <begin position="5"/>
        <end position="99"/>
    </location>
</feature>
<proteinExistence type="predicted"/>
<evidence type="ECO:0000259" key="1">
    <source>
        <dbReference type="Pfam" id="PF21880"/>
    </source>
</evidence>
<dbReference type="Proteomes" id="UP000253782">
    <property type="component" value="Unassembled WGS sequence"/>
</dbReference>
<name>A0A369ULW5_9GAMM</name>
<comment type="caution">
    <text evidence="2">The sequence shown here is derived from an EMBL/GenBank/DDBJ whole genome shotgun (WGS) entry which is preliminary data.</text>
</comment>